<organism evidence="2 3">
    <name type="scientific">Boseongicola aestuarii</name>
    <dbReference type="NCBI Taxonomy" id="1470561"/>
    <lineage>
        <taxon>Bacteria</taxon>
        <taxon>Pseudomonadati</taxon>
        <taxon>Pseudomonadota</taxon>
        <taxon>Alphaproteobacteria</taxon>
        <taxon>Rhodobacterales</taxon>
        <taxon>Paracoccaceae</taxon>
        <taxon>Boseongicola</taxon>
    </lineage>
</organism>
<dbReference type="Proteomes" id="UP000201838">
    <property type="component" value="Unassembled WGS sequence"/>
</dbReference>
<keyword evidence="3" id="KW-1185">Reference proteome</keyword>
<proteinExistence type="predicted"/>
<gene>
    <name evidence="2" type="ORF">BOA8489_00306</name>
</gene>
<feature type="chain" id="PRO_5013054016" evidence="1">
    <location>
        <begin position="21"/>
        <end position="193"/>
    </location>
</feature>
<accession>A0A238IV60</accession>
<keyword evidence="1" id="KW-0732">Signal</keyword>
<evidence type="ECO:0000313" key="3">
    <source>
        <dbReference type="Proteomes" id="UP000201838"/>
    </source>
</evidence>
<sequence length="193" mass="20679">MTPSAIGLTLLVLGATPLSAAASSAARNGACFDFFEKTARYCAPPLAELVNFEVTEKTLWAGYEDGLVSYVVEFDGRRADLPVPQDIDTAFSETAIAKGIAGVNPPVTARALMHVNDLAVVEIAGSNEDLNAFFVYVISPTSIASFTVVDNSPEFDGRQLDWTKVRSAQRYRIELAGHPLASLSPIADMELIP</sequence>
<dbReference type="AlphaFoldDB" id="A0A238IV60"/>
<dbReference type="RefSeq" id="WP_093972200.1">
    <property type="nucleotide sequence ID" value="NZ_FXXQ01000001.1"/>
</dbReference>
<protein>
    <submittedName>
        <fullName evidence="2">Uncharacterized protein</fullName>
    </submittedName>
</protein>
<reference evidence="3" key="1">
    <citation type="submission" date="2017-05" db="EMBL/GenBank/DDBJ databases">
        <authorList>
            <person name="Rodrigo-Torres L."/>
            <person name="Arahal R. D."/>
            <person name="Lucena T."/>
        </authorList>
    </citation>
    <scope>NUCLEOTIDE SEQUENCE [LARGE SCALE GENOMIC DNA]</scope>
    <source>
        <strain evidence="3">CECT 8489</strain>
    </source>
</reference>
<feature type="signal peptide" evidence="1">
    <location>
        <begin position="1"/>
        <end position="20"/>
    </location>
</feature>
<name>A0A238IV60_9RHOB</name>
<evidence type="ECO:0000313" key="2">
    <source>
        <dbReference type="EMBL" id="SMX22216.1"/>
    </source>
</evidence>
<dbReference type="EMBL" id="FXXQ01000001">
    <property type="protein sequence ID" value="SMX22216.1"/>
    <property type="molecule type" value="Genomic_DNA"/>
</dbReference>
<evidence type="ECO:0000256" key="1">
    <source>
        <dbReference type="SAM" id="SignalP"/>
    </source>
</evidence>